<reference evidence="2" key="1">
    <citation type="submission" date="2021-02" db="EMBL/GenBank/DDBJ databases">
        <authorList>
            <person name="Nowell W R."/>
        </authorList>
    </citation>
    <scope>NUCLEOTIDE SEQUENCE</scope>
</reference>
<dbReference type="Gene3D" id="3.40.50.1110">
    <property type="entry name" value="SGNH hydrolase"/>
    <property type="match status" value="1"/>
</dbReference>
<feature type="region of interest" description="Disordered" evidence="1">
    <location>
        <begin position="108"/>
        <end position="144"/>
    </location>
</feature>
<organism evidence="2 3">
    <name type="scientific">Didymodactylos carnosus</name>
    <dbReference type="NCBI Taxonomy" id="1234261"/>
    <lineage>
        <taxon>Eukaryota</taxon>
        <taxon>Metazoa</taxon>
        <taxon>Spiralia</taxon>
        <taxon>Gnathifera</taxon>
        <taxon>Rotifera</taxon>
        <taxon>Eurotatoria</taxon>
        <taxon>Bdelloidea</taxon>
        <taxon>Philodinida</taxon>
        <taxon>Philodinidae</taxon>
        <taxon>Didymodactylos</taxon>
    </lineage>
</organism>
<name>A0A8S2UES1_9BILA</name>
<accession>A0A8S2UES1</accession>
<evidence type="ECO:0000256" key="1">
    <source>
        <dbReference type="SAM" id="MobiDB-lite"/>
    </source>
</evidence>
<evidence type="ECO:0000313" key="2">
    <source>
        <dbReference type="EMBL" id="CAF4310784.1"/>
    </source>
</evidence>
<gene>
    <name evidence="2" type="ORF">TMI583_LOCUS39050</name>
</gene>
<feature type="non-terminal residue" evidence="2">
    <location>
        <position position="1"/>
    </location>
</feature>
<evidence type="ECO:0000313" key="3">
    <source>
        <dbReference type="Proteomes" id="UP000682733"/>
    </source>
</evidence>
<proteinExistence type="predicted"/>
<protein>
    <submittedName>
        <fullName evidence="2">Uncharacterized protein</fullName>
    </submittedName>
</protein>
<sequence length="278" mass="30970">VITTTVAAIRSPQHTKLENNDDSFCLQNDKERICDSNSNDNNYLLDNFNLIDRIPNQNDKIISQNAAILSILTISTQEKKQTKALDPSAPIFDFPVQNSTLCVSNNATPRSRSHLQNLTSTPNKTNSVLSNNSAQIQSSPKSKPNIKTTVIVGDSLLQDLDPRVLSDKTNTIKIRTHPGEDLKDLNIKLRSKYQNLLQSSESAIIVCGTNSISNHTVSKCIEEAESIIKTTKLINSRVNLCMVAVPFRGRKLNTGNFEKIAEYNKQLKTLCQKENVEF</sequence>
<dbReference type="Proteomes" id="UP000682733">
    <property type="component" value="Unassembled WGS sequence"/>
</dbReference>
<dbReference type="InterPro" id="IPR036514">
    <property type="entry name" value="SGNH_hydro_sf"/>
</dbReference>
<dbReference type="EMBL" id="CAJOBA010058778">
    <property type="protein sequence ID" value="CAF4310784.1"/>
    <property type="molecule type" value="Genomic_DNA"/>
</dbReference>
<dbReference type="AlphaFoldDB" id="A0A8S2UES1"/>
<dbReference type="SUPFAM" id="SSF52266">
    <property type="entry name" value="SGNH hydrolase"/>
    <property type="match status" value="1"/>
</dbReference>
<comment type="caution">
    <text evidence="2">The sequence shown here is derived from an EMBL/GenBank/DDBJ whole genome shotgun (WGS) entry which is preliminary data.</text>
</comment>